<comment type="caution">
    <text evidence="2">The sequence shown here is derived from an EMBL/GenBank/DDBJ whole genome shotgun (WGS) entry which is preliminary data.</text>
</comment>
<dbReference type="Proteomes" id="UP001219525">
    <property type="component" value="Unassembled WGS sequence"/>
</dbReference>
<reference evidence="2" key="1">
    <citation type="submission" date="2023-03" db="EMBL/GenBank/DDBJ databases">
        <title>Massive genome expansion in bonnet fungi (Mycena s.s.) driven by repeated elements and novel gene families across ecological guilds.</title>
        <authorList>
            <consortium name="Lawrence Berkeley National Laboratory"/>
            <person name="Harder C.B."/>
            <person name="Miyauchi S."/>
            <person name="Viragh M."/>
            <person name="Kuo A."/>
            <person name="Thoen E."/>
            <person name="Andreopoulos B."/>
            <person name="Lu D."/>
            <person name="Skrede I."/>
            <person name="Drula E."/>
            <person name="Henrissat B."/>
            <person name="Morin E."/>
            <person name="Kohler A."/>
            <person name="Barry K."/>
            <person name="LaButti K."/>
            <person name="Morin E."/>
            <person name="Salamov A."/>
            <person name="Lipzen A."/>
            <person name="Mereny Z."/>
            <person name="Hegedus B."/>
            <person name="Baldrian P."/>
            <person name="Stursova M."/>
            <person name="Weitz H."/>
            <person name="Taylor A."/>
            <person name="Grigoriev I.V."/>
            <person name="Nagy L.G."/>
            <person name="Martin F."/>
            <person name="Kauserud H."/>
        </authorList>
    </citation>
    <scope>NUCLEOTIDE SEQUENCE</scope>
    <source>
        <strain evidence="2">9144</strain>
    </source>
</reference>
<evidence type="ECO:0000313" key="3">
    <source>
        <dbReference type="Proteomes" id="UP001219525"/>
    </source>
</evidence>
<accession>A0AAD6VHP9</accession>
<feature type="domain" description="FIST" evidence="1">
    <location>
        <begin position="29"/>
        <end position="249"/>
    </location>
</feature>
<dbReference type="AlphaFoldDB" id="A0AAD6VHP9"/>
<sequence>MHLSTILTSCPTRLASYISRLSKQYRDHVLFFALSPNVASPDIAQLVRHLTTFSPHTIGCLSAPLPHHYSSLVSCSFAIFQHDECIPFRSQIPGREAPQVGRWHSFRHKSPQSHVLGADVPSGRIDWESVWDQSLTNNELPPALLTLSRDEIETIIYLSDSAPEGLSNALASFSRSTKLGLFAASTPFITGRSVTLFENDKIHDSGAVGLALRYPKANAKVQFVGMKPLCDPMVVTQSEGNLIISLDNKNPTQLLLAAIRQSGVEFSASESLKDSDEFSLATLQADDPHQMYSIMSGDPSRGTIALKSMSAPLPGARVQFFHRPKSTTVTIPQGMTNHSNLRQTLGFVVCPEMRHYEHHDGSADDIEHVLPNTFLAGSESGFIVSRVQNGTGESPWTCSIPGGLATLSWNIGSPTV</sequence>
<organism evidence="2 3">
    <name type="scientific">Mycena pura</name>
    <dbReference type="NCBI Taxonomy" id="153505"/>
    <lineage>
        <taxon>Eukaryota</taxon>
        <taxon>Fungi</taxon>
        <taxon>Dikarya</taxon>
        <taxon>Basidiomycota</taxon>
        <taxon>Agaricomycotina</taxon>
        <taxon>Agaricomycetes</taxon>
        <taxon>Agaricomycetidae</taxon>
        <taxon>Agaricales</taxon>
        <taxon>Marasmiineae</taxon>
        <taxon>Mycenaceae</taxon>
        <taxon>Mycena</taxon>
    </lineage>
</organism>
<gene>
    <name evidence="2" type="ORF">GGX14DRAFT_448494</name>
</gene>
<dbReference type="InterPro" id="IPR013702">
    <property type="entry name" value="FIST_domain_N"/>
</dbReference>
<protein>
    <recommendedName>
        <fullName evidence="1">FIST domain-containing protein</fullName>
    </recommendedName>
</protein>
<proteinExistence type="predicted"/>
<evidence type="ECO:0000313" key="2">
    <source>
        <dbReference type="EMBL" id="KAJ7212274.1"/>
    </source>
</evidence>
<name>A0AAD6VHP9_9AGAR</name>
<dbReference type="EMBL" id="JARJCW010000024">
    <property type="protein sequence ID" value="KAJ7212274.1"/>
    <property type="molecule type" value="Genomic_DNA"/>
</dbReference>
<evidence type="ECO:0000259" key="1">
    <source>
        <dbReference type="Pfam" id="PF08495"/>
    </source>
</evidence>
<keyword evidence="3" id="KW-1185">Reference proteome</keyword>
<dbReference type="Pfam" id="PF08495">
    <property type="entry name" value="FIST"/>
    <property type="match status" value="1"/>
</dbReference>